<evidence type="ECO:0000313" key="4">
    <source>
        <dbReference type="EMBL" id="QKG83755.1"/>
    </source>
</evidence>
<dbReference type="RefSeq" id="WP_173220793.1">
    <property type="nucleotide sequence ID" value="NZ_CP048104.1"/>
</dbReference>
<dbReference type="Pfam" id="PF17746">
    <property type="entry name" value="SfsA_N"/>
    <property type="match status" value="1"/>
</dbReference>
<gene>
    <name evidence="1 4" type="primary">sfsA</name>
    <name evidence="4" type="ORF">GXN76_04200</name>
</gene>
<evidence type="ECO:0000256" key="1">
    <source>
        <dbReference type="HAMAP-Rule" id="MF_00095"/>
    </source>
</evidence>
<dbReference type="Gene3D" id="3.40.1350.60">
    <property type="match status" value="1"/>
</dbReference>
<dbReference type="PANTHER" id="PTHR30545">
    <property type="entry name" value="SUGAR FERMENTATION STIMULATION PROTEIN A"/>
    <property type="match status" value="1"/>
</dbReference>
<dbReference type="HAMAP" id="MF_00095">
    <property type="entry name" value="SfsA"/>
    <property type="match status" value="1"/>
</dbReference>
<evidence type="ECO:0000313" key="5">
    <source>
        <dbReference type="Proteomes" id="UP000503088"/>
    </source>
</evidence>
<feature type="domain" description="Sugar fermentation stimulation protein C-terminal" evidence="2">
    <location>
        <begin position="84"/>
        <end position="215"/>
    </location>
</feature>
<evidence type="ECO:0000259" key="3">
    <source>
        <dbReference type="Pfam" id="PF17746"/>
    </source>
</evidence>
<keyword evidence="5" id="KW-1185">Reference proteome</keyword>
<dbReference type="InterPro" id="IPR005224">
    <property type="entry name" value="SfsA"/>
</dbReference>
<accession>A0A7D4BGQ7</accession>
<dbReference type="KEGG" id="kpul:GXN76_04200"/>
<name>A0A7D4BGQ7_9BACL</name>
<sequence>MGVAILGRKVKGIFIERPNRFEAIVELEGKKERVHVPNTGRMHEMLHPGTPVMVTESDNPKRKTRYSLQFVEKRGHWICIHSALANRVWEEAARSGDFDWVQGEIKREVSYGNSRMDFHISGEPPTLVEVKCATYEEDGVAMFPDAPTVRGQRHVKELIQAVEEGAYRGAIVFMVFMDFVTHFTPHTRIDPVLAEGLKKAEGAGIDIRAYTCKIEWDEIKLDREIPVIL</sequence>
<reference evidence="4 5" key="1">
    <citation type="submission" date="2020-01" db="EMBL/GenBank/DDBJ databases">
        <authorList>
            <person name="Gulvik C.A."/>
            <person name="Batra D.G."/>
        </authorList>
    </citation>
    <scope>NUCLEOTIDE SEQUENCE [LARGE SCALE GENOMIC DNA]</scope>
    <source>
        <strain evidence="4 5">W9323</strain>
    </source>
</reference>
<dbReference type="PANTHER" id="PTHR30545:SF2">
    <property type="entry name" value="SUGAR FERMENTATION STIMULATION PROTEIN A"/>
    <property type="match status" value="1"/>
</dbReference>
<feature type="domain" description="SfsA N-terminal OB" evidence="3">
    <location>
        <begin position="15"/>
        <end position="80"/>
    </location>
</feature>
<dbReference type="InterPro" id="IPR041465">
    <property type="entry name" value="SfsA_N"/>
</dbReference>
<protein>
    <recommendedName>
        <fullName evidence="1">Sugar fermentation stimulation protein homolog</fullName>
    </recommendedName>
</protein>
<dbReference type="Proteomes" id="UP000503088">
    <property type="component" value="Chromosome"/>
</dbReference>
<dbReference type="Gene3D" id="2.40.50.580">
    <property type="match status" value="1"/>
</dbReference>
<dbReference type="NCBIfam" id="TIGR00230">
    <property type="entry name" value="sfsA"/>
    <property type="match status" value="1"/>
</dbReference>
<dbReference type="InterPro" id="IPR040452">
    <property type="entry name" value="SfsA_C"/>
</dbReference>
<evidence type="ECO:0000259" key="2">
    <source>
        <dbReference type="Pfam" id="PF03749"/>
    </source>
</evidence>
<dbReference type="CDD" id="cd22359">
    <property type="entry name" value="SfsA-like_bacterial"/>
    <property type="match status" value="1"/>
</dbReference>
<dbReference type="AlphaFoldDB" id="A0A7D4BGQ7"/>
<comment type="similarity">
    <text evidence="1">Belongs to the SfsA family.</text>
</comment>
<organism evidence="4 5">
    <name type="scientific">Kroppenstedtia pulmonis</name>
    <dbReference type="NCBI Taxonomy" id="1380685"/>
    <lineage>
        <taxon>Bacteria</taxon>
        <taxon>Bacillati</taxon>
        <taxon>Bacillota</taxon>
        <taxon>Bacilli</taxon>
        <taxon>Bacillales</taxon>
        <taxon>Thermoactinomycetaceae</taxon>
        <taxon>Kroppenstedtia</taxon>
    </lineage>
</organism>
<dbReference type="Pfam" id="PF03749">
    <property type="entry name" value="SfsA"/>
    <property type="match status" value="1"/>
</dbReference>
<proteinExistence type="inferred from homology"/>
<dbReference type="GO" id="GO:0003677">
    <property type="term" value="F:DNA binding"/>
    <property type="evidence" value="ECO:0007669"/>
    <property type="project" value="InterPro"/>
</dbReference>
<dbReference type="EMBL" id="CP048104">
    <property type="protein sequence ID" value="QKG83755.1"/>
    <property type="molecule type" value="Genomic_DNA"/>
</dbReference>